<name>A0A0D7BXS0_9AGAR</name>
<evidence type="ECO:0000313" key="5">
    <source>
        <dbReference type="EMBL" id="KIY74456.1"/>
    </source>
</evidence>
<accession>A0A0D7BXS0</accession>
<feature type="region of interest" description="Disordered" evidence="2">
    <location>
        <begin position="1"/>
        <end position="25"/>
    </location>
</feature>
<keyword evidence="3" id="KW-0472">Membrane</keyword>
<dbReference type="CDD" id="cd05471">
    <property type="entry name" value="pepsin_like"/>
    <property type="match status" value="1"/>
</dbReference>
<dbReference type="InterPro" id="IPR034164">
    <property type="entry name" value="Pepsin-like_dom"/>
</dbReference>
<feature type="compositionally biased region" description="Basic and acidic residues" evidence="2">
    <location>
        <begin position="704"/>
        <end position="713"/>
    </location>
</feature>
<evidence type="ECO:0000259" key="4">
    <source>
        <dbReference type="PROSITE" id="PS51767"/>
    </source>
</evidence>
<dbReference type="InterPro" id="IPR033121">
    <property type="entry name" value="PEPTIDASE_A1"/>
</dbReference>
<dbReference type="AlphaFoldDB" id="A0A0D7BXS0"/>
<dbReference type="STRING" id="1314674.A0A0D7BXS0"/>
<reference evidence="5 6" key="1">
    <citation type="journal article" date="2015" name="Fungal Genet. Biol.">
        <title>Evolution of novel wood decay mechanisms in Agaricales revealed by the genome sequences of Fistulina hepatica and Cylindrobasidium torrendii.</title>
        <authorList>
            <person name="Floudas D."/>
            <person name="Held B.W."/>
            <person name="Riley R."/>
            <person name="Nagy L.G."/>
            <person name="Koehler G."/>
            <person name="Ransdell A.S."/>
            <person name="Younus H."/>
            <person name="Chow J."/>
            <person name="Chiniquy J."/>
            <person name="Lipzen A."/>
            <person name="Tritt A."/>
            <person name="Sun H."/>
            <person name="Haridas S."/>
            <person name="LaButti K."/>
            <person name="Ohm R.A."/>
            <person name="Kues U."/>
            <person name="Blanchette R.A."/>
            <person name="Grigoriev I.V."/>
            <person name="Minto R.E."/>
            <person name="Hibbett D.S."/>
        </authorList>
    </citation>
    <scope>NUCLEOTIDE SEQUENCE [LARGE SCALE GENOMIC DNA]</scope>
    <source>
        <strain evidence="5 6">FP15055 ss-10</strain>
    </source>
</reference>
<feature type="transmembrane region" description="Helical" evidence="3">
    <location>
        <begin position="499"/>
        <end position="521"/>
    </location>
</feature>
<dbReference type="SUPFAM" id="SSF50630">
    <property type="entry name" value="Acid proteases"/>
    <property type="match status" value="1"/>
</dbReference>
<gene>
    <name evidence="5" type="ORF">CYLTODRAFT_484765</name>
</gene>
<keyword evidence="3" id="KW-0812">Transmembrane</keyword>
<protein>
    <submittedName>
        <fullName evidence="5">Acid protease</fullName>
    </submittedName>
</protein>
<feature type="domain" description="Peptidase A1" evidence="4">
    <location>
        <begin position="70"/>
        <end position="435"/>
    </location>
</feature>
<dbReference type="PROSITE" id="PS51767">
    <property type="entry name" value="PEPTIDASE_A1"/>
    <property type="match status" value="1"/>
</dbReference>
<dbReference type="InterPro" id="IPR001461">
    <property type="entry name" value="Aspartic_peptidase_A1"/>
</dbReference>
<keyword evidence="5" id="KW-0645">Protease</keyword>
<keyword evidence="3" id="KW-1133">Transmembrane helix</keyword>
<keyword evidence="6" id="KW-1185">Reference proteome</keyword>
<dbReference type="Pfam" id="PF00026">
    <property type="entry name" value="Asp"/>
    <property type="match status" value="2"/>
</dbReference>
<dbReference type="InterPro" id="IPR021109">
    <property type="entry name" value="Peptidase_aspartic_dom_sf"/>
</dbReference>
<feature type="compositionally biased region" description="Polar residues" evidence="2">
    <location>
        <begin position="1"/>
        <end position="12"/>
    </location>
</feature>
<dbReference type="OrthoDB" id="2747330at2759"/>
<dbReference type="PANTHER" id="PTHR47966:SF57">
    <property type="entry name" value="PEPTIDASE A1 DOMAIN-CONTAINING PROTEIN"/>
    <property type="match status" value="1"/>
</dbReference>
<dbReference type="EMBL" id="KN880431">
    <property type="protein sequence ID" value="KIY74456.1"/>
    <property type="molecule type" value="Genomic_DNA"/>
</dbReference>
<dbReference type="Proteomes" id="UP000054007">
    <property type="component" value="Unassembled WGS sequence"/>
</dbReference>
<keyword evidence="5" id="KW-0378">Hydrolase</keyword>
<dbReference type="PRINTS" id="PR00792">
    <property type="entry name" value="PEPSIN"/>
</dbReference>
<proteinExistence type="inferred from homology"/>
<feature type="region of interest" description="Disordered" evidence="2">
    <location>
        <begin position="652"/>
        <end position="713"/>
    </location>
</feature>
<evidence type="ECO:0000313" key="6">
    <source>
        <dbReference type="Proteomes" id="UP000054007"/>
    </source>
</evidence>
<evidence type="ECO:0000256" key="2">
    <source>
        <dbReference type="SAM" id="MobiDB-lite"/>
    </source>
</evidence>
<dbReference type="GO" id="GO:0004190">
    <property type="term" value="F:aspartic-type endopeptidase activity"/>
    <property type="evidence" value="ECO:0007669"/>
    <property type="project" value="InterPro"/>
</dbReference>
<dbReference type="Gene3D" id="2.40.70.10">
    <property type="entry name" value="Acid Proteases"/>
    <property type="match status" value="2"/>
</dbReference>
<comment type="similarity">
    <text evidence="1">Belongs to the peptidase A1 family.</text>
</comment>
<sequence length="713" mass="76096">MKLSDSRPQASGSRLPANNPLGHEIRRGNKVVTRREPITHYRRSPEAETEGKGVVLPLTTVGSSAFDATYTLPLRVGSNNQQIFVQIDSGSSDLWIASSTCSSSSCPTNGKAPLFDSSSSESFTPNGTPLTIQYLVGEADGTINWDRVKLNFGSDDDDTWAIGHQAFVLANHLVNEPLSEHFSGVLGMAPDGGSRISLQIPATSSDSPDGAAWTSNIFASSGLDPREEFVSIMLSRLDGGVLTPQAGSLMSIGTLPSEKWYPKFWTDDDHTLANITYTQPLSSMNEQGQNVGTVLWRIFVESLQVQDQDVALPLGTTVILDTGVPTILAPKAIANGIYGALNIGPGNDGNYYVPCSTSIKFNISLDMDQGGGSVSLPMHPLDMAERRGLGSNDCVGTVQSSDGLQKDEIVLGAAFLRNVEMILGYNAMVGLTGSGTGGSASGLKLGLRSLSGGEDAWEMAMAEWKQVRVDGKGLDGGIIDPGSGTANSNGGKIGGVPKVAVIALSVVGSLLGLCVILFGLWRCLSRRREKQMYYEQTQRGSPTAELFPGNERSSYFNQGKALPQEPPKSGIAGLFAGFFARSRDPDKTLTNSSYALKDMGPSEEEKRRERFDAYMSRQYGYRGSSMYSTGADTLVGYKSGMALGEFGENRHLSDQRQSGHETLVSRSSDPKLLSGDGLEDPWDPATALDWGGRGGERVALMSADGHEAPTRTA</sequence>
<dbReference type="GO" id="GO:0006508">
    <property type="term" value="P:proteolysis"/>
    <property type="evidence" value="ECO:0007669"/>
    <property type="project" value="UniProtKB-KW"/>
</dbReference>
<organism evidence="5 6">
    <name type="scientific">Cylindrobasidium torrendii FP15055 ss-10</name>
    <dbReference type="NCBI Taxonomy" id="1314674"/>
    <lineage>
        <taxon>Eukaryota</taxon>
        <taxon>Fungi</taxon>
        <taxon>Dikarya</taxon>
        <taxon>Basidiomycota</taxon>
        <taxon>Agaricomycotina</taxon>
        <taxon>Agaricomycetes</taxon>
        <taxon>Agaricomycetidae</taxon>
        <taxon>Agaricales</taxon>
        <taxon>Marasmiineae</taxon>
        <taxon>Physalacriaceae</taxon>
        <taxon>Cylindrobasidium</taxon>
    </lineage>
</organism>
<evidence type="ECO:0000256" key="3">
    <source>
        <dbReference type="SAM" id="Phobius"/>
    </source>
</evidence>
<dbReference type="PANTHER" id="PTHR47966">
    <property type="entry name" value="BETA-SITE APP-CLEAVING ENZYME, ISOFORM A-RELATED"/>
    <property type="match status" value="1"/>
</dbReference>
<evidence type="ECO:0000256" key="1">
    <source>
        <dbReference type="ARBA" id="ARBA00007447"/>
    </source>
</evidence>